<protein>
    <submittedName>
        <fullName evidence="8">DMT family transporter</fullName>
    </submittedName>
</protein>
<feature type="transmembrane region" description="Helical" evidence="6">
    <location>
        <begin position="205"/>
        <end position="230"/>
    </location>
</feature>
<dbReference type="InterPro" id="IPR037185">
    <property type="entry name" value="EmrE-like"/>
</dbReference>
<feature type="transmembrane region" description="Helical" evidence="6">
    <location>
        <begin position="96"/>
        <end position="113"/>
    </location>
</feature>
<feature type="transmembrane region" description="Helical" evidence="6">
    <location>
        <begin position="64"/>
        <end position="84"/>
    </location>
</feature>
<feature type="transmembrane region" description="Helical" evidence="6">
    <location>
        <begin position="266"/>
        <end position="284"/>
    </location>
</feature>
<organism evidence="8 9">
    <name type="scientific">Bacillus songklensis</name>
    <dbReference type="NCBI Taxonomy" id="1069116"/>
    <lineage>
        <taxon>Bacteria</taxon>
        <taxon>Bacillati</taxon>
        <taxon>Bacillota</taxon>
        <taxon>Bacilli</taxon>
        <taxon>Bacillales</taxon>
        <taxon>Bacillaceae</taxon>
        <taxon>Bacillus</taxon>
    </lineage>
</organism>
<dbReference type="RefSeq" id="WP_377915573.1">
    <property type="nucleotide sequence ID" value="NZ_JBHRZT010000052.1"/>
</dbReference>
<feature type="domain" description="EamA" evidence="7">
    <location>
        <begin position="7"/>
        <end position="136"/>
    </location>
</feature>
<dbReference type="EMBL" id="JBHRZT010000052">
    <property type="protein sequence ID" value="MFC3884278.1"/>
    <property type="molecule type" value="Genomic_DNA"/>
</dbReference>
<feature type="transmembrane region" description="Helical" evidence="6">
    <location>
        <begin position="32"/>
        <end position="52"/>
    </location>
</feature>
<dbReference type="InterPro" id="IPR000620">
    <property type="entry name" value="EamA_dom"/>
</dbReference>
<feature type="transmembrane region" description="Helical" evidence="6">
    <location>
        <begin position="122"/>
        <end position="141"/>
    </location>
</feature>
<feature type="transmembrane region" description="Helical" evidence="6">
    <location>
        <begin position="147"/>
        <end position="165"/>
    </location>
</feature>
<keyword evidence="3 6" id="KW-0812">Transmembrane</keyword>
<evidence type="ECO:0000313" key="8">
    <source>
        <dbReference type="EMBL" id="MFC3884278.1"/>
    </source>
</evidence>
<dbReference type="Gene3D" id="1.10.3730.20">
    <property type="match status" value="1"/>
</dbReference>
<feature type="transmembrane region" description="Helical" evidence="6">
    <location>
        <begin position="177"/>
        <end position="199"/>
    </location>
</feature>
<comment type="similarity">
    <text evidence="2">Belongs to the EamA transporter family.</text>
</comment>
<keyword evidence="5 6" id="KW-0472">Membrane</keyword>
<comment type="caution">
    <text evidence="8">The sequence shown here is derived from an EMBL/GenBank/DDBJ whole genome shotgun (WGS) entry which is preliminary data.</text>
</comment>
<reference evidence="9" key="1">
    <citation type="journal article" date="2019" name="Int. J. Syst. Evol. Microbiol.">
        <title>The Global Catalogue of Microorganisms (GCM) 10K type strain sequencing project: providing services to taxonomists for standard genome sequencing and annotation.</title>
        <authorList>
            <consortium name="The Broad Institute Genomics Platform"/>
            <consortium name="The Broad Institute Genome Sequencing Center for Infectious Disease"/>
            <person name="Wu L."/>
            <person name="Ma J."/>
        </authorList>
    </citation>
    <scope>NUCLEOTIDE SEQUENCE [LARGE SCALE GENOMIC DNA]</scope>
    <source>
        <strain evidence="9">CCUG 61889</strain>
    </source>
</reference>
<name>A0ABV8B1X4_9BACI</name>
<dbReference type="PANTHER" id="PTHR32322">
    <property type="entry name" value="INNER MEMBRANE TRANSPORTER"/>
    <property type="match status" value="1"/>
</dbReference>
<sequence length="303" mass="33361">MAKLYSALFLLSAIWGTSFLFIKLLVAELSPVGLVFWRCLFGAVTLLVIILLKRETSSMKDFPFIPVFFVGLFNNALPFMLISYSELTITSSMASIINATTPIYTVLIGFFFFSQKLRREQWVGIIVGFIGIIILVDFQLGDLMNQNTTGILGMTAAALCYGLGAQLSKRYLQHISVTYTSFSTLAIASLITFVLLLFTKPSELIFSYSSTVVLSLVGLGILGSGFAYLLYYFMVKEGGPEFASIVTYIVPGMAIMWGYVLLGEPVTGQMVIGLVFILSGIYLASRAKKASSPRGIMFEKNIR</sequence>
<dbReference type="Pfam" id="PF00892">
    <property type="entry name" value="EamA"/>
    <property type="match status" value="2"/>
</dbReference>
<evidence type="ECO:0000256" key="6">
    <source>
        <dbReference type="SAM" id="Phobius"/>
    </source>
</evidence>
<evidence type="ECO:0000313" key="9">
    <source>
        <dbReference type="Proteomes" id="UP001595752"/>
    </source>
</evidence>
<feature type="domain" description="EamA" evidence="7">
    <location>
        <begin position="149"/>
        <end position="285"/>
    </location>
</feature>
<keyword evidence="4 6" id="KW-1133">Transmembrane helix</keyword>
<dbReference type="Proteomes" id="UP001595752">
    <property type="component" value="Unassembled WGS sequence"/>
</dbReference>
<dbReference type="InterPro" id="IPR050638">
    <property type="entry name" value="AA-Vitamin_Transporters"/>
</dbReference>
<proteinExistence type="inferred from homology"/>
<gene>
    <name evidence="8" type="ORF">ACFOU2_12550</name>
</gene>
<accession>A0ABV8B1X4</accession>
<dbReference type="PANTHER" id="PTHR32322:SF2">
    <property type="entry name" value="EAMA DOMAIN-CONTAINING PROTEIN"/>
    <property type="match status" value="1"/>
</dbReference>
<comment type="subcellular location">
    <subcellularLocation>
        <location evidence="1">Endomembrane system</location>
        <topology evidence="1">Multi-pass membrane protein</topology>
    </subcellularLocation>
</comment>
<keyword evidence="9" id="KW-1185">Reference proteome</keyword>
<feature type="transmembrane region" description="Helical" evidence="6">
    <location>
        <begin position="7"/>
        <end position="26"/>
    </location>
</feature>
<evidence type="ECO:0000256" key="4">
    <source>
        <dbReference type="ARBA" id="ARBA00022989"/>
    </source>
</evidence>
<evidence type="ECO:0000256" key="1">
    <source>
        <dbReference type="ARBA" id="ARBA00004127"/>
    </source>
</evidence>
<evidence type="ECO:0000256" key="5">
    <source>
        <dbReference type="ARBA" id="ARBA00023136"/>
    </source>
</evidence>
<dbReference type="SUPFAM" id="SSF103481">
    <property type="entry name" value="Multidrug resistance efflux transporter EmrE"/>
    <property type="match status" value="2"/>
</dbReference>
<evidence type="ECO:0000259" key="7">
    <source>
        <dbReference type="Pfam" id="PF00892"/>
    </source>
</evidence>
<evidence type="ECO:0000256" key="2">
    <source>
        <dbReference type="ARBA" id="ARBA00007362"/>
    </source>
</evidence>
<feature type="transmembrane region" description="Helical" evidence="6">
    <location>
        <begin position="242"/>
        <end position="260"/>
    </location>
</feature>
<evidence type="ECO:0000256" key="3">
    <source>
        <dbReference type="ARBA" id="ARBA00022692"/>
    </source>
</evidence>